<feature type="coiled-coil region" evidence="2">
    <location>
        <begin position="615"/>
        <end position="652"/>
    </location>
</feature>
<dbReference type="OrthoDB" id="185175at2759"/>
<dbReference type="InterPro" id="IPR059029">
    <property type="entry name" value="FAM13A_dom"/>
</dbReference>
<reference evidence="5" key="3">
    <citation type="submission" date="2025-09" db="UniProtKB">
        <authorList>
            <consortium name="Ensembl"/>
        </authorList>
    </citation>
    <scope>IDENTIFICATION</scope>
</reference>
<keyword evidence="6" id="KW-1185">Reference proteome</keyword>
<dbReference type="Bgee" id="ENSMODG00000019226">
    <property type="expression patterns" value="Expressed in spermatid and 18 other cell types or tissues"/>
</dbReference>
<dbReference type="Ensembl" id="ENSMODT00000024428.4">
    <property type="protein sequence ID" value="ENSMODP00000024001.3"/>
    <property type="gene ID" value="ENSMODG00000019226.4"/>
</dbReference>
<dbReference type="PANTHER" id="PTHR15904:SF18">
    <property type="entry name" value="PROTEIN FAM13A"/>
    <property type="match status" value="1"/>
</dbReference>
<evidence type="ECO:0000313" key="5">
    <source>
        <dbReference type="Ensembl" id="ENSMODP00000024001.3"/>
    </source>
</evidence>
<dbReference type="eggNOG" id="KOG4270">
    <property type="taxonomic scope" value="Eukaryota"/>
</dbReference>
<evidence type="ECO:0000313" key="6">
    <source>
        <dbReference type="Proteomes" id="UP000002280"/>
    </source>
</evidence>
<evidence type="ECO:0000256" key="1">
    <source>
        <dbReference type="ARBA" id="ARBA00007549"/>
    </source>
</evidence>
<organism evidence="5 6">
    <name type="scientific">Monodelphis domestica</name>
    <name type="common">Gray short-tailed opossum</name>
    <dbReference type="NCBI Taxonomy" id="13616"/>
    <lineage>
        <taxon>Eukaryota</taxon>
        <taxon>Metazoa</taxon>
        <taxon>Chordata</taxon>
        <taxon>Craniata</taxon>
        <taxon>Vertebrata</taxon>
        <taxon>Euteleostomi</taxon>
        <taxon>Mammalia</taxon>
        <taxon>Metatheria</taxon>
        <taxon>Didelphimorphia</taxon>
        <taxon>Didelphidae</taxon>
        <taxon>Monodelphis</taxon>
    </lineage>
</organism>
<dbReference type="GeneID" id="100024710"/>
<evidence type="ECO:0000256" key="3">
    <source>
        <dbReference type="SAM" id="MobiDB-lite"/>
    </source>
</evidence>
<accession>F6REA1</accession>
<feature type="region of interest" description="Disordered" evidence="3">
    <location>
        <begin position="55"/>
        <end position="95"/>
    </location>
</feature>
<reference evidence="5 6" key="1">
    <citation type="journal article" date="2007" name="Nature">
        <title>Genome of the marsupial Monodelphis domestica reveals innovation in non-coding sequences.</title>
        <authorList>
            <person name="Mikkelsen T.S."/>
            <person name="Wakefield M.J."/>
            <person name="Aken B."/>
            <person name="Amemiya C.T."/>
            <person name="Chang J.L."/>
            <person name="Duke S."/>
            <person name="Garber M."/>
            <person name="Gentles A.J."/>
            <person name="Goodstadt L."/>
            <person name="Heger A."/>
            <person name="Jurka J."/>
            <person name="Kamal M."/>
            <person name="Mauceli E."/>
            <person name="Searle S.M."/>
            <person name="Sharpe T."/>
            <person name="Baker M.L."/>
            <person name="Batzer M.A."/>
            <person name="Benos P.V."/>
            <person name="Belov K."/>
            <person name="Clamp M."/>
            <person name="Cook A."/>
            <person name="Cuff J."/>
            <person name="Das R."/>
            <person name="Davidow L."/>
            <person name="Deakin J.E."/>
            <person name="Fazzari M.J."/>
            <person name="Glass J.L."/>
            <person name="Grabherr M."/>
            <person name="Greally J.M."/>
            <person name="Gu W."/>
            <person name="Hore T.A."/>
            <person name="Huttley G.A."/>
            <person name="Kleber M."/>
            <person name="Jirtle R.L."/>
            <person name="Koina E."/>
            <person name="Lee J.T."/>
            <person name="Mahony S."/>
            <person name="Marra M.A."/>
            <person name="Miller R.D."/>
            <person name="Nicholls R.D."/>
            <person name="Oda M."/>
            <person name="Papenfuss A.T."/>
            <person name="Parra Z.E."/>
            <person name="Pollock D.D."/>
            <person name="Ray D.A."/>
            <person name="Schein J.E."/>
            <person name="Speed T.P."/>
            <person name="Thompson K."/>
            <person name="VandeBerg J.L."/>
            <person name="Wade C.M."/>
            <person name="Walker J.A."/>
            <person name="Waters P.D."/>
            <person name="Webber C."/>
            <person name="Weidman J.R."/>
            <person name="Xie X."/>
            <person name="Zody M.C."/>
            <person name="Baldwin J."/>
            <person name="Abdouelleil A."/>
            <person name="Abdulkadir J."/>
            <person name="Abebe A."/>
            <person name="Abera B."/>
            <person name="Abreu J."/>
            <person name="Acer S.C."/>
            <person name="Aftuck L."/>
            <person name="Alexander A."/>
            <person name="An P."/>
            <person name="Anderson E."/>
            <person name="Anderson S."/>
            <person name="Arachi H."/>
            <person name="Azer M."/>
            <person name="Bachantsang P."/>
            <person name="Barry A."/>
            <person name="Bayul T."/>
            <person name="Berlin A."/>
            <person name="Bessette D."/>
            <person name="Bloom T."/>
            <person name="Bloom T."/>
            <person name="Boguslavskiy L."/>
            <person name="Bonnet C."/>
            <person name="Boukhgalter B."/>
            <person name="Bourzgui I."/>
            <person name="Brown A."/>
            <person name="Cahill P."/>
            <person name="Channer S."/>
            <person name="Cheshatsang Y."/>
            <person name="Chuda L."/>
            <person name="Citroen M."/>
            <person name="Collymore A."/>
            <person name="Cooke P."/>
            <person name="Costello M."/>
            <person name="D'Aco K."/>
            <person name="Daza R."/>
            <person name="De Haan G."/>
            <person name="DeGray S."/>
            <person name="DeMaso C."/>
            <person name="Dhargay N."/>
            <person name="Dooley K."/>
            <person name="Dooley E."/>
            <person name="Doricent M."/>
            <person name="Dorje P."/>
            <person name="Dorjee K."/>
            <person name="Dupes A."/>
            <person name="Elong R."/>
            <person name="Falk J."/>
            <person name="Farina A."/>
            <person name="Faro S."/>
            <person name="Ferguson D."/>
            <person name="Fisher S."/>
            <person name="Foley C.D."/>
            <person name="Franke A."/>
            <person name="Friedrich D."/>
            <person name="Gadbois L."/>
            <person name="Gearin G."/>
            <person name="Gearin C.R."/>
            <person name="Giannoukos G."/>
            <person name="Goode T."/>
            <person name="Graham J."/>
            <person name="Grandbois E."/>
            <person name="Grewal S."/>
            <person name="Gyaltsen K."/>
            <person name="Hafez N."/>
            <person name="Hagos B."/>
            <person name="Hall J."/>
            <person name="Henson C."/>
            <person name="Hollinger A."/>
            <person name="Honan T."/>
            <person name="Huard M.D."/>
            <person name="Hughes L."/>
            <person name="Hurhula B."/>
            <person name="Husby M.E."/>
            <person name="Kamat A."/>
            <person name="Kanga B."/>
            <person name="Kashin S."/>
            <person name="Khazanovich D."/>
            <person name="Kisner P."/>
            <person name="Lance K."/>
            <person name="Lara M."/>
            <person name="Lee W."/>
            <person name="Lennon N."/>
            <person name="Letendre F."/>
            <person name="LeVine R."/>
            <person name="Lipovsky A."/>
            <person name="Liu X."/>
            <person name="Liu J."/>
            <person name="Liu S."/>
            <person name="Lokyitsang T."/>
            <person name="Lokyitsang Y."/>
            <person name="Lubonja R."/>
            <person name="Lui A."/>
            <person name="MacDonald P."/>
            <person name="Magnisalis V."/>
            <person name="Maru K."/>
            <person name="Matthews C."/>
            <person name="McCusker W."/>
            <person name="McDonough S."/>
            <person name="Mehta T."/>
            <person name="Meldrim J."/>
            <person name="Meneus L."/>
            <person name="Mihai O."/>
            <person name="Mihalev A."/>
            <person name="Mihova T."/>
            <person name="Mittelman R."/>
            <person name="Mlenga V."/>
            <person name="Montmayeur A."/>
            <person name="Mulrain L."/>
            <person name="Navidi A."/>
            <person name="Naylor J."/>
            <person name="Negash T."/>
            <person name="Nguyen T."/>
            <person name="Nguyen N."/>
            <person name="Nicol R."/>
            <person name="Norbu C."/>
            <person name="Norbu N."/>
            <person name="Novod N."/>
            <person name="O'Neill B."/>
            <person name="Osman S."/>
            <person name="Markiewicz E."/>
            <person name="Oyono O.L."/>
            <person name="Patti C."/>
            <person name="Phunkhang P."/>
            <person name="Pierre F."/>
            <person name="Priest M."/>
            <person name="Raghuraman S."/>
            <person name="Rege F."/>
            <person name="Reyes R."/>
            <person name="Rise C."/>
            <person name="Rogov P."/>
            <person name="Ross K."/>
            <person name="Ryan E."/>
            <person name="Settipalli S."/>
            <person name="Shea T."/>
            <person name="Sherpa N."/>
            <person name="Shi L."/>
            <person name="Shih D."/>
            <person name="Sparrow T."/>
            <person name="Spaulding J."/>
            <person name="Stalker J."/>
            <person name="Stange-Thomann N."/>
            <person name="Stavropoulos S."/>
            <person name="Stone C."/>
            <person name="Strader C."/>
            <person name="Tesfaye S."/>
            <person name="Thomson T."/>
            <person name="Thoulutsang Y."/>
            <person name="Thoulutsang D."/>
            <person name="Topham K."/>
            <person name="Topping I."/>
            <person name="Tsamla T."/>
            <person name="Vassiliev H."/>
            <person name="Vo A."/>
            <person name="Wangchuk T."/>
            <person name="Wangdi T."/>
            <person name="Weiand M."/>
            <person name="Wilkinson J."/>
            <person name="Wilson A."/>
            <person name="Yadav S."/>
            <person name="Young G."/>
            <person name="Yu Q."/>
            <person name="Zembek L."/>
            <person name="Zhong D."/>
            <person name="Zimmer A."/>
            <person name="Zwirko Z."/>
            <person name="Jaffe D.B."/>
            <person name="Alvarez P."/>
            <person name="Brockman W."/>
            <person name="Butler J."/>
            <person name="Chin C."/>
            <person name="Gnerre S."/>
            <person name="MacCallum I."/>
            <person name="Graves J.A."/>
            <person name="Ponting C.P."/>
            <person name="Breen M."/>
            <person name="Samollow P.B."/>
            <person name="Lander E.S."/>
            <person name="Lindblad-Toh K."/>
        </authorList>
    </citation>
    <scope>NUCLEOTIDE SEQUENCE [LARGE SCALE GENOMIC DNA]</scope>
</reference>
<dbReference type="KEGG" id="mdo:100024710"/>
<evidence type="ECO:0000256" key="2">
    <source>
        <dbReference type="SAM" id="Coils"/>
    </source>
</evidence>
<protein>
    <submittedName>
        <fullName evidence="5">Family with sequence similarity 13 member A</fullName>
    </submittedName>
</protein>
<dbReference type="GeneTree" id="ENSGT00950000183033"/>
<feature type="region of interest" description="Disordered" evidence="3">
    <location>
        <begin position="399"/>
        <end position="437"/>
    </location>
</feature>
<reference evidence="5" key="2">
    <citation type="submission" date="2025-08" db="UniProtKB">
        <authorList>
            <consortium name="Ensembl"/>
        </authorList>
    </citation>
    <scope>IDENTIFICATION</scope>
</reference>
<name>F6REA1_MONDO</name>
<dbReference type="AlphaFoldDB" id="F6REA1"/>
<comment type="similarity">
    <text evidence="1">Belongs to the FAM13 family.</text>
</comment>
<dbReference type="InterPro" id="IPR039102">
    <property type="entry name" value="FAM13"/>
</dbReference>
<dbReference type="RefSeq" id="XP_007495757.1">
    <property type="nucleotide sequence ID" value="XM_007495695.3"/>
</dbReference>
<dbReference type="Proteomes" id="UP000002280">
    <property type="component" value="Chromosome 5"/>
</dbReference>
<evidence type="ECO:0000259" key="4">
    <source>
        <dbReference type="Pfam" id="PF26116"/>
    </source>
</evidence>
<dbReference type="CTD" id="10144"/>
<gene>
    <name evidence="5" type="primary">FAM13A</name>
</gene>
<feature type="compositionally biased region" description="Basic and acidic residues" evidence="3">
    <location>
        <begin position="425"/>
        <end position="436"/>
    </location>
</feature>
<sequence length="693" mass="80307">MAWEIMPLHSSQEEERPMSPFYLSAPVSQVNNVSTTGELLERTIRSTVEQHLFDVQTSGSQSSEDSECGGSPASSTVAARQKRWQKKNQNDIRQNRERAFINKENIPSEFSSLEDCILTTQEAEKFQENNCVYIEENSKPKRQKSSTRLSEINDNQDSHVNMENINSSRTQERFGCDDILELMSDKSKENSSDGKYPPHSQLFSMKIQELPSLPESKLQRSQDADGQEDSFGAEMPPLDLTALCKENSWEEPIPTLSSWRCGSIDSDEARLSPQAGRLIRQLLDEDSDPMLSPRFYAYGQSQQYLDDTEVPPSPPNSHSFMRRRSCSLGSYDDYQEDLTLAQLTRRIQSIKKKIRKFEDRFEEERKYKPSHSDKVANPDVLKWTNDLAKFRKQLKETKLKTSEEELEPLTRQRSNTLPKSFGSPLEKDEKKREAAEKANLPAIEATLDCIMKKLREKRIENNYPEDIEDMTRDQIALEKVALQKALLYYESIHGKPATKSERQIMKPLYERYRLVKQILSRANTVPIHGSPSNRRRSPLLQPIIEGETASFYKDVKEEEEDSSDDYITKQDFGIPVETDFYFLDHLDDIDRFLSPGDERFHLKGGLDMGFPNLHAASLNELLELLQDMKEEKKRLRKKIRDFEDNFLRQNSRTAQKEDRIPMAEEYNDYKHVKAKIRLLEVLISKRDIDLNIM</sequence>
<keyword evidence="2" id="KW-0175">Coiled coil</keyword>
<dbReference type="PANTHER" id="PTHR15904">
    <property type="entry name" value="FAM13"/>
    <property type="match status" value="1"/>
</dbReference>
<feature type="domain" description="FAM13A-like" evidence="4">
    <location>
        <begin position="617"/>
        <end position="686"/>
    </location>
</feature>
<dbReference type="Pfam" id="PF26116">
    <property type="entry name" value="FAM13A"/>
    <property type="match status" value="1"/>
</dbReference>
<proteinExistence type="inferred from homology"/>
<dbReference type="HOGENOM" id="CLU_012606_1_0_1"/>